<protein>
    <submittedName>
        <fullName evidence="9">G-D-glutamyl-meso-diaminopimelate peptidase</fullName>
        <ecNumber evidence="9">3.4.19.11</ecNumber>
    </submittedName>
</protein>
<dbReference type="CDD" id="cd06229">
    <property type="entry name" value="M14_Endopeptidase_I"/>
    <property type="match status" value="1"/>
</dbReference>
<keyword evidence="3" id="KW-0645">Protease</keyword>
<dbReference type="InterPro" id="IPR000834">
    <property type="entry name" value="Peptidase_M14"/>
</dbReference>
<dbReference type="Proteomes" id="UP001225646">
    <property type="component" value="Unassembled WGS sequence"/>
</dbReference>
<feature type="domain" description="Peptidase M14" evidence="8">
    <location>
        <begin position="89"/>
        <end position="376"/>
    </location>
</feature>
<evidence type="ECO:0000313" key="9">
    <source>
        <dbReference type="EMBL" id="MDQ0161353.1"/>
    </source>
</evidence>
<evidence type="ECO:0000256" key="5">
    <source>
        <dbReference type="ARBA" id="ARBA00022833"/>
    </source>
</evidence>
<evidence type="ECO:0000256" key="1">
    <source>
        <dbReference type="ARBA" id="ARBA00001947"/>
    </source>
</evidence>
<dbReference type="Gene3D" id="3.40.630.10">
    <property type="entry name" value="Zn peptidases"/>
    <property type="match status" value="1"/>
</dbReference>
<feature type="active site" description="Proton donor/acceptor" evidence="7">
    <location>
        <position position="348"/>
    </location>
</feature>
<evidence type="ECO:0000256" key="3">
    <source>
        <dbReference type="ARBA" id="ARBA00022670"/>
    </source>
</evidence>
<keyword evidence="6" id="KW-0482">Metalloprotease</keyword>
<sequence length="378" mass="44263">MKIVVTTDTSLKELAREFSLTEKLIRDSNLKIRQEVIQKGEIIHIPGWKIKGENSPSLEIDRNHIIYLKYPNDLYKAEMISSPLIDTKKNYDFFSFQKDISTIQECYPFVKKRVIGQSVLGAPIYELIIGQGKLQIHMNGSFHANEWITTAIIMKWLDDYLRKIVHDDTYEGFRARELYESRTISLVPMVNPDGVNLVLNKVHMKEDHWEKVLQINEGIRDFSRWKANIRGVDLNNQYPAFWEIEKQRKIPKSPAPRDFPGTHPLTEPEAIAMAKLVDNSNFDRIIAFHTQGEEIYWGYLNREPEESHKIVKEFSRISGYKAVRYIDSHAGFRDWFIYRYRKPGFTVELGLGVNPLPLKQFDEIFEKAQGIFWASLYM</sequence>
<dbReference type="SMART" id="SM00631">
    <property type="entry name" value="Zn_pept"/>
    <property type="match status" value="1"/>
</dbReference>
<name>A0ABT9VK51_9BACI</name>
<evidence type="ECO:0000256" key="4">
    <source>
        <dbReference type="ARBA" id="ARBA00022801"/>
    </source>
</evidence>
<dbReference type="InterPro" id="IPR034274">
    <property type="entry name" value="ENP1_M14_CPD"/>
</dbReference>
<dbReference type="SUPFAM" id="SSF53187">
    <property type="entry name" value="Zn-dependent exopeptidases"/>
    <property type="match status" value="1"/>
</dbReference>
<evidence type="ECO:0000313" key="10">
    <source>
        <dbReference type="Proteomes" id="UP001225646"/>
    </source>
</evidence>
<comment type="caution">
    <text evidence="9">The sequence shown here is derived from an EMBL/GenBank/DDBJ whole genome shotgun (WGS) entry which is preliminary data.</text>
</comment>
<dbReference type="EC" id="3.4.19.11" evidence="9"/>
<dbReference type="GO" id="GO:0016787">
    <property type="term" value="F:hydrolase activity"/>
    <property type="evidence" value="ECO:0007669"/>
    <property type="project" value="UniProtKB-KW"/>
</dbReference>
<gene>
    <name evidence="9" type="ORF">J2S06_000423</name>
</gene>
<keyword evidence="10" id="KW-1185">Reference proteome</keyword>
<dbReference type="RefSeq" id="WP_419151139.1">
    <property type="nucleotide sequence ID" value="NZ_JAUSTR010000001.1"/>
</dbReference>
<evidence type="ECO:0000256" key="7">
    <source>
        <dbReference type="PROSITE-ProRule" id="PRU01379"/>
    </source>
</evidence>
<dbReference type="PANTHER" id="PTHR11705">
    <property type="entry name" value="PROTEASE FAMILY M14 CARBOXYPEPTIDASE A,B"/>
    <property type="match status" value="1"/>
</dbReference>
<comment type="similarity">
    <text evidence="2 7">Belongs to the peptidase M14 family.</text>
</comment>
<reference evidence="9 10" key="1">
    <citation type="submission" date="2023-07" db="EMBL/GenBank/DDBJ databases">
        <title>Genomic Encyclopedia of Type Strains, Phase IV (KMG-IV): sequencing the most valuable type-strain genomes for metagenomic binning, comparative biology and taxonomic classification.</title>
        <authorList>
            <person name="Goeker M."/>
        </authorList>
    </citation>
    <scope>NUCLEOTIDE SEQUENCE [LARGE SCALE GENOMIC DNA]</scope>
    <source>
        <strain evidence="9 10">DSM 19092</strain>
    </source>
</reference>
<keyword evidence="5" id="KW-0862">Zinc</keyword>
<proteinExistence type="inferred from homology"/>
<dbReference type="PROSITE" id="PS52035">
    <property type="entry name" value="PEPTIDASE_M14"/>
    <property type="match status" value="1"/>
</dbReference>
<accession>A0ABT9VK51</accession>
<evidence type="ECO:0000256" key="6">
    <source>
        <dbReference type="ARBA" id="ARBA00023049"/>
    </source>
</evidence>
<dbReference type="EMBL" id="JAUSTR010000001">
    <property type="protein sequence ID" value="MDQ0161353.1"/>
    <property type="molecule type" value="Genomic_DNA"/>
</dbReference>
<evidence type="ECO:0000256" key="2">
    <source>
        <dbReference type="ARBA" id="ARBA00005988"/>
    </source>
</evidence>
<dbReference type="Pfam" id="PF00246">
    <property type="entry name" value="Peptidase_M14"/>
    <property type="match status" value="1"/>
</dbReference>
<comment type="cofactor">
    <cofactor evidence="1">
        <name>Zn(2+)</name>
        <dbReference type="ChEBI" id="CHEBI:29105"/>
    </cofactor>
</comment>
<keyword evidence="4 9" id="KW-0378">Hydrolase</keyword>
<evidence type="ECO:0000259" key="8">
    <source>
        <dbReference type="PROSITE" id="PS52035"/>
    </source>
</evidence>
<organism evidence="9 10">
    <name type="scientific">Aeribacillus alveayuensis</name>
    <dbReference type="NCBI Taxonomy" id="279215"/>
    <lineage>
        <taxon>Bacteria</taxon>
        <taxon>Bacillati</taxon>
        <taxon>Bacillota</taxon>
        <taxon>Bacilli</taxon>
        <taxon>Bacillales</taxon>
        <taxon>Bacillaceae</taxon>
        <taxon>Aeribacillus</taxon>
    </lineage>
</organism>
<dbReference type="PANTHER" id="PTHR11705:SF143">
    <property type="entry name" value="SLL0236 PROTEIN"/>
    <property type="match status" value="1"/>
</dbReference>